<dbReference type="EC" id="3.1.13.1" evidence="6"/>
<comment type="subcellular location">
    <subcellularLocation>
        <location evidence="4">Cytoplasm</location>
    </subcellularLocation>
    <subcellularLocation>
        <location evidence="3">Nucleus</location>
    </subcellularLocation>
</comment>
<evidence type="ECO:0000256" key="14">
    <source>
        <dbReference type="ARBA" id="ARBA00022842"/>
    </source>
</evidence>
<evidence type="ECO:0000256" key="7">
    <source>
        <dbReference type="ARBA" id="ARBA00016366"/>
    </source>
</evidence>
<evidence type="ECO:0000256" key="3">
    <source>
        <dbReference type="ARBA" id="ARBA00004123"/>
    </source>
</evidence>
<comment type="caution">
    <text evidence="21">The sequence shown here is derived from an EMBL/GenBank/DDBJ whole genome shotgun (WGS) entry which is preliminary data.</text>
</comment>
<dbReference type="InterPro" id="IPR050180">
    <property type="entry name" value="RNR_Ribonuclease"/>
</dbReference>
<dbReference type="Gene3D" id="2.40.50.700">
    <property type="match status" value="1"/>
</dbReference>
<dbReference type="InterPro" id="IPR022966">
    <property type="entry name" value="RNase_II/R_CS"/>
</dbReference>
<dbReference type="GO" id="GO:0019899">
    <property type="term" value="F:enzyme binding"/>
    <property type="evidence" value="ECO:0007669"/>
    <property type="project" value="UniProtKB-ARBA"/>
</dbReference>
<dbReference type="GO" id="GO:0000177">
    <property type="term" value="C:cytoplasmic exosome (RNase complex)"/>
    <property type="evidence" value="ECO:0007669"/>
    <property type="project" value="TreeGrafter"/>
</dbReference>
<evidence type="ECO:0000256" key="13">
    <source>
        <dbReference type="ARBA" id="ARBA00022839"/>
    </source>
</evidence>
<evidence type="ECO:0000256" key="11">
    <source>
        <dbReference type="ARBA" id="ARBA00022801"/>
    </source>
</evidence>
<evidence type="ECO:0000259" key="20">
    <source>
        <dbReference type="SMART" id="SM00955"/>
    </source>
</evidence>
<dbReference type="OrthoDB" id="372421at2759"/>
<evidence type="ECO:0000256" key="6">
    <source>
        <dbReference type="ARBA" id="ARBA00012163"/>
    </source>
</evidence>
<keyword evidence="16" id="KW-0539">Nucleus</keyword>
<dbReference type="GO" id="GO:0000956">
    <property type="term" value="P:nuclear-transcribed mRNA catabolic process"/>
    <property type="evidence" value="ECO:0007669"/>
    <property type="project" value="UniProtKB-ARBA"/>
</dbReference>
<keyword evidence="12" id="KW-0271">Exosome</keyword>
<dbReference type="Pfam" id="PF17216">
    <property type="entry name" value="Rrp44_CSD1"/>
    <property type="match status" value="1"/>
</dbReference>
<dbReference type="SUPFAM" id="SSF50249">
    <property type="entry name" value="Nucleic acid-binding proteins"/>
    <property type="match status" value="3"/>
</dbReference>
<dbReference type="FunFam" id="2.40.50.700:FF:000001">
    <property type="entry name" value="Exosome complex exonuclease exoribonuclease (Rrp44)"/>
    <property type="match status" value="1"/>
</dbReference>
<dbReference type="Gene3D" id="2.40.50.690">
    <property type="match status" value="1"/>
</dbReference>
<organism evidence="21 22">
    <name type="scientific">Dimorphilus gyrociliatus</name>
    <dbReference type="NCBI Taxonomy" id="2664684"/>
    <lineage>
        <taxon>Eukaryota</taxon>
        <taxon>Metazoa</taxon>
        <taxon>Spiralia</taxon>
        <taxon>Lophotrochozoa</taxon>
        <taxon>Annelida</taxon>
        <taxon>Polychaeta</taxon>
        <taxon>Polychaeta incertae sedis</taxon>
        <taxon>Dinophilidae</taxon>
        <taxon>Dimorphilus</taxon>
    </lineage>
</organism>
<evidence type="ECO:0000256" key="15">
    <source>
        <dbReference type="ARBA" id="ARBA00022884"/>
    </source>
</evidence>
<evidence type="ECO:0000256" key="18">
    <source>
        <dbReference type="ARBA" id="ARBA00077930"/>
    </source>
</evidence>
<dbReference type="GO" id="GO:0008859">
    <property type="term" value="F:exoribonuclease II activity"/>
    <property type="evidence" value="ECO:0007669"/>
    <property type="project" value="UniProtKB-EC"/>
</dbReference>
<reference evidence="21 22" key="1">
    <citation type="submission" date="2020-08" db="EMBL/GenBank/DDBJ databases">
        <authorList>
            <person name="Hejnol A."/>
        </authorList>
    </citation>
    <scope>NUCLEOTIDE SEQUENCE [LARGE SCALE GENOMIC DNA]</scope>
</reference>
<dbReference type="InterPro" id="IPR033771">
    <property type="entry name" value="Rrp44_CSD1"/>
</dbReference>
<comment type="catalytic activity">
    <reaction evidence="1">
        <text>Exonucleolytic cleavage in the 3'- to 5'-direction to yield nucleoside 5'-phosphates.</text>
        <dbReference type="EC" id="3.1.13.1"/>
    </reaction>
</comment>
<dbReference type="AlphaFoldDB" id="A0A7I8W733"/>
<evidence type="ECO:0000256" key="2">
    <source>
        <dbReference type="ARBA" id="ARBA00001946"/>
    </source>
</evidence>
<keyword evidence="14" id="KW-0460">Magnesium</keyword>
<comment type="cofactor">
    <cofactor evidence="2">
        <name>Mg(2+)</name>
        <dbReference type="ChEBI" id="CHEBI:18420"/>
    </cofactor>
</comment>
<dbReference type="Proteomes" id="UP000549394">
    <property type="component" value="Unassembled WGS sequence"/>
</dbReference>
<evidence type="ECO:0000256" key="5">
    <source>
        <dbReference type="ARBA" id="ARBA00005785"/>
    </source>
</evidence>
<dbReference type="Pfam" id="PF17215">
    <property type="entry name" value="Rrp44_S1"/>
    <property type="match status" value="1"/>
</dbReference>
<dbReference type="PANTHER" id="PTHR23355">
    <property type="entry name" value="RIBONUCLEASE"/>
    <property type="match status" value="1"/>
</dbReference>
<name>A0A7I8W733_9ANNE</name>
<evidence type="ECO:0000256" key="19">
    <source>
        <dbReference type="RuleBase" id="RU003901"/>
    </source>
</evidence>
<evidence type="ECO:0000313" key="21">
    <source>
        <dbReference type="EMBL" id="CAD5124346.1"/>
    </source>
</evidence>
<dbReference type="EMBL" id="CAJFCJ010000020">
    <property type="protein sequence ID" value="CAD5124346.1"/>
    <property type="molecule type" value="Genomic_DNA"/>
</dbReference>
<evidence type="ECO:0000256" key="1">
    <source>
        <dbReference type="ARBA" id="ARBA00001849"/>
    </source>
</evidence>
<sequence>MLKKDKIVQLKNPIGKTFRIVREQYLREDIPCHSKLCLSDCIEKSKQDYRLPNKDRASHYIIPDCLLAKNYMELLEMPEFRGIIFLQTVTYFIQHEGSMRLHKSLMSIVNNPFKESAIFYNEFQRYAFVERKKGESIIDWRRRSVYNATVWYYNHLAGQTSFVILSEDPKMKELYEGETPNIFVLTFKEYLKTFFSEWEGAFNLYESIKDALEERSETDEIAGYLPNEVLEAGIKSGRFVEGVLNVNRYCANSEAFLKRSGLSSKQGGEESDILIPGQANRNRAIHGDRIVVELYPKSQWKSRIFVLVKENETKDVEDNSSSNKMPTGKVVGILQRNWRDYVASFGTDQQVKVTGKAEKVIVRPWDWRIPKIRLSTKLVGAFKDHKIVVRIDSWEVDSQYPNGHFVRSLGKAGELETEIKTLLIENNLNVGPFSESILKEMPVNNEEEKWTMTPEEIKKRRDLRESHLIFSIDPIGCEDVDDTLSIRKIEDNKLELGVHIADVTHFVQPGSLTDVEARERSTSVYLADRRYDMLPSVLSGDLCSLLSGVDRYAVSVIWKMNENFEVEDVWYGRTVIRSKYKLFYEIAQKIADGLDNEEIMANVSEMAQYDKKDIELRIEELRWSIIKLMEIARHFKAKRTEEGAVVLEGSEVKVEMQEEKIKNVIPKKSLEIHETIAECMIFSNHWVAKKIFQSFPSHALLRHHPPPRQEHFDSLRKCAASRNFTIQTESNAELAASLDSCVDIDDPVVNKLMRILATQAMSNAAYFSTGSLNRELFNHYGLGLEYYTHFTSPIRRYADVVVHRCLMAAIDETGKDNLMNNADLQTSAEHMNSKHRAAQQAQKQSQELFQSLFFKEKSDDETCVVDAVVLQLRNNGFIVFIPRYAIKGAVFLKNKENLVVEVSNKGETQWVAGTLNLKENSVLVQTGSKRQEYTLLQHVTVRINVENYHGHALQLSLSLVSNKPFMPDVEDEKNSENSVVQSKSELIKAVKEANKSFWTDDISLGPNYTNWKEEFSQTEESKSDYHTYLALTELNKLDI</sequence>
<proteinExistence type="inferred from homology"/>
<dbReference type="PROSITE" id="PS01175">
    <property type="entry name" value="RIBONUCLEASE_II"/>
    <property type="match status" value="1"/>
</dbReference>
<evidence type="ECO:0000256" key="16">
    <source>
        <dbReference type="ARBA" id="ARBA00023242"/>
    </source>
</evidence>
<evidence type="ECO:0000256" key="12">
    <source>
        <dbReference type="ARBA" id="ARBA00022835"/>
    </source>
</evidence>
<evidence type="ECO:0000256" key="8">
    <source>
        <dbReference type="ARBA" id="ARBA00022490"/>
    </source>
</evidence>
<dbReference type="GO" id="GO:0006364">
    <property type="term" value="P:rRNA processing"/>
    <property type="evidence" value="ECO:0007669"/>
    <property type="project" value="UniProtKB-KW"/>
</dbReference>
<dbReference type="GO" id="GO:0016075">
    <property type="term" value="P:rRNA catabolic process"/>
    <property type="evidence" value="ECO:0007669"/>
    <property type="project" value="TreeGrafter"/>
</dbReference>
<keyword evidence="10" id="KW-0540">Nuclease</keyword>
<evidence type="ECO:0000256" key="10">
    <source>
        <dbReference type="ARBA" id="ARBA00022722"/>
    </source>
</evidence>
<feature type="domain" description="RNB" evidence="20">
    <location>
        <begin position="460"/>
        <end position="812"/>
    </location>
</feature>
<dbReference type="InterPro" id="IPR041505">
    <property type="entry name" value="Dis3_CSD2"/>
</dbReference>
<dbReference type="GO" id="GO:0003723">
    <property type="term" value="F:RNA binding"/>
    <property type="evidence" value="ECO:0007669"/>
    <property type="project" value="UniProtKB-KW"/>
</dbReference>
<dbReference type="Gene3D" id="3.40.50.1010">
    <property type="entry name" value="5'-nuclease"/>
    <property type="match status" value="1"/>
</dbReference>
<dbReference type="Pfam" id="PF17849">
    <property type="entry name" value="OB_Dis3"/>
    <property type="match status" value="1"/>
</dbReference>
<dbReference type="FunFam" id="3.40.50.1010:FF:000021">
    <property type="entry name" value="DIS3-like exonuclease 1 isoform X1"/>
    <property type="match status" value="1"/>
</dbReference>
<protein>
    <recommendedName>
        <fullName evidence="7">DIS3-like exonuclease 1</fullName>
        <ecNumber evidence="6">3.1.13.1</ecNumber>
    </recommendedName>
    <alternativeName>
        <fullName evidence="17">Protein DIS3 homolog</fullName>
    </alternativeName>
    <alternativeName>
        <fullName evidence="18">Ribosomal RNA-processing protein 44</fullName>
    </alternativeName>
</protein>
<dbReference type="GO" id="GO:0000176">
    <property type="term" value="C:nuclear exosome (RNase complex)"/>
    <property type="evidence" value="ECO:0007669"/>
    <property type="project" value="UniProtKB-ARBA"/>
</dbReference>
<evidence type="ECO:0000313" key="22">
    <source>
        <dbReference type="Proteomes" id="UP000549394"/>
    </source>
</evidence>
<dbReference type="SMART" id="SM00955">
    <property type="entry name" value="RNB"/>
    <property type="match status" value="1"/>
</dbReference>
<keyword evidence="15" id="KW-0694">RNA-binding</keyword>
<gene>
    <name evidence="21" type="ORF">DGYR_LOCUS11900</name>
</gene>
<keyword evidence="22" id="KW-1185">Reference proteome</keyword>
<comment type="similarity">
    <text evidence="5 19">Belongs to the RNR ribonuclease family.</text>
</comment>
<evidence type="ECO:0000256" key="4">
    <source>
        <dbReference type="ARBA" id="ARBA00004496"/>
    </source>
</evidence>
<evidence type="ECO:0000256" key="9">
    <source>
        <dbReference type="ARBA" id="ARBA00022552"/>
    </source>
</evidence>
<evidence type="ECO:0000256" key="17">
    <source>
        <dbReference type="ARBA" id="ARBA00077221"/>
    </source>
</evidence>
<dbReference type="CDD" id="cd09862">
    <property type="entry name" value="PIN_Rrp44-like"/>
    <property type="match status" value="1"/>
</dbReference>
<dbReference type="InterPro" id="IPR001900">
    <property type="entry name" value="RNase_II/R"/>
</dbReference>
<keyword evidence="9" id="KW-0698">rRNA processing</keyword>
<dbReference type="InterPro" id="IPR033770">
    <property type="entry name" value="RRP44_S1"/>
</dbReference>
<accession>A0A7I8W733</accession>
<keyword evidence="13" id="KW-0269">Exonuclease</keyword>
<dbReference type="PANTHER" id="PTHR23355:SF30">
    <property type="entry name" value="DIS3-LIKE EXONUCLEASE 1"/>
    <property type="match status" value="1"/>
</dbReference>
<keyword evidence="8" id="KW-0963">Cytoplasm</keyword>
<dbReference type="Gene3D" id="2.40.50.140">
    <property type="entry name" value="Nucleic acid-binding proteins"/>
    <property type="match status" value="1"/>
</dbReference>
<keyword evidence="11" id="KW-0378">Hydrolase</keyword>
<dbReference type="InterPro" id="IPR012340">
    <property type="entry name" value="NA-bd_OB-fold"/>
</dbReference>
<dbReference type="Pfam" id="PF00773">
    <property type="entry name" value="RNB"/>
    <property type="match status" value="1"/>
</dbReference>